<feature type="region of interest" description="Disordered" evidence="1">
    <location>
        <begin position="93"/>
        <end position="116"/>
    </location>
</feature>
<evidence type="ECO:0000259" key="2">
    <source>
        <dbReference type="Pfam" id="PF07484"/>
    </source>
</evidence>
<sequence length="174" mass="18489">MSEPFIAEIRIFAGNFAPRGWAFCDGQLLPISNNTALFSLIGTTYGGDGRSTTALPNMEGRAPMHPGQGPGLTGRRLGQRLGTEVVTLTEAQMPSHTHSLRASGTRGTQENPENTTSLAATFPVAAYSSSDTSSTYMSYETLSATGGGQSHENEQPYLVLNFIIALVGLYPSRS</sequence>
<dbReference type="InterPro" id="IPR037053">
    <property type="entry name" value="Phage_tail_collar_dom_sf"/>
</dbReference>
<reference evidence="4" key="1">
    <citation type="submission" date="2020-09" db="EMBL/GenBank/DDBJ databases">
        <title>The genome sequence of strain Labrenzia suaedae 4C16A.</title>
        <authorList>
            <person name="Liu Y."/>
        </authorList>
    </citation>
    <scope>NUCLEOTIDE SEQUENCE [LARGE SCALE GENOMIC DNA]</scope>
    <source>
        <strain evidence="4">4C16A</strain>
    </source>
</reference>
<dbReference type="SUPFAM" id="SSF88874">
    <property type="entry name" value="Receptor-binding domain of short tail fibre protein gp12"/>
    <property type="match status" value="1"/>
</dbReference>
<feature type="domain" description="Phage tail collar" evidence="2">
    <location>
        <begin position="8"/>
        <end position="63"/>
    </location>
</feature>
<comment type="caution">
    <text evidence="3">The sequence shown here is derived from an EMBL/GenBank/DDBJ whole genome shotgun (WGS) entry which is preliminary data.</text>
</comment>
<evidence type="ECO:0000313" key="4">
    <source>
        <dbReference type="Proteomes" id="UP000632063"/>
    </source>
</evidence>
<evidence type="ECO:0000313" key="3">
    <source>
        <dbReference type="EMBL" id="MBD8890937.1"/>
    </source>
</evidence>
<accession>A0ABR9CKT4</accession>
<name>A0ABR9CKT4_9HYPH</name>
<gene>
    <name evidence="3" type="ORF">IG616_05230</name>
</gene>
<dbReference type="InterPro" id="IPR011083">
    <property type="entry name" value="Phage_tail_collar_dom"/>
</dbReference>
<dbReference type="Gene3D" id="3.90.1340.10">
    <property type="entry name" value="Phage tail collar domain"/>
    <property type="match status" value="1"/>
</dbReference>
<organism evidence="3 4">
    <name type="scientific">Roseibium litorale</name>
    <dbReference type="NCBI Taxonomy" id="2803841"/>
    <lineage>
        <taxon>Bacteria</taxon>
        <taxon>Pseudomonadati</taxon>
        <taxon>Pseudomonadota</taxon>
        <taxon>Alphaproteobacteria</taxon>
        <taxon>Hyphomicrobiales</taxon>
        <taxon>Stappiaceae</taxon>
        <taxon>Roseibium</taxon>
    </lineage>
</organism>
<reference evidence="3 4" key="2">
    <citation type="journal article" date="2021" name="Int. J. Syst. Evol. Microbiol.">
        <title>Roseibium litorale sp. nov., isolated from a tidal flat sediment and proposal for the reclassification of Labrenzia polysiphoniae as Roseibium polysiphoniae comb. nov.</title>
        <authorList>
            <person name="Liu Y."/>
            <person name="Pei T."/>
            <person name="Du J."/>
            <person name="Chao M."/>
            <person name="Deng M.R."/>
            <person name="Zhu H."/>
        </authorList>
    </citation>
    <scope>NUCLEOTIDE SEQUENCE [LARGE SCALE GENOMIC DNA]</scope>
    <source>
        <strain evidence="3 4">4C16A</strain>
    </source>
</reference>
<dbReference type="Proteomes" id="UP000632063">
    <property type="component" value="Unassembled WGS sequence"/>
</dbReference>
<keyword evidence="4" id="KW-1185">Reference proteome</keyword>
<evidence type="ECO:0000256" key="1">
    <source>
        <dbReference type="SAM" id="MobiDB-lite"/>
    </source>
</evidence>
<protein>
    <submittedName>
        <fullName evidence="3">Phage tail protein</fullName>
    </submittedName>
</protein>
<dbReference type="RefSeq" id="WP_192147075.1">
    <property type="nucleotide sequence ID" value="NZ_JACYXI010000002.1"/>
</dbReference>
<dbReference type="Pfam" id="PF07484">
    <property type="entry name" value="Collar"/>
    <property type="match status" value="1"/>
</dbReference>
<dbReference type="EMBL" id="JACYXI010000002">
    <property type="protein sequence ID" value="MBD8890937.1"/>
    <property type="molecule type" value="Genomic_DNA"/>
</dbReference>
<proteinExistence type="predicted"/>